<feature type="region of interest" description="Disordered" evidence="2">
    <location>
        <begin position="758"/>
        <end position="788"/>
    </location>
</feature>
<feature type="domain" description="UDENN" evidence="3">
    <location>
        <begin position="6"/>
        <end position="402"/>
    </location>
</feature>
<gene>
    <name evidence="6" type="primary">LOC102802858</name>
</gene>
<dbReference type="InterPro" id="IPR005112">
    <property type="entry name" value="dDENN_dom"/>
</dbReference>
<dbReference type="InterPro" id="IPR051696">
    <property type="entry name" value="DENN_Domain_GEFs"/>
</dbReference>
<sequence>MSRLADYFVIVGYDHDKERSGSGNGKILQRFPEKDWEDVPFHQGLELFCQPGGWDLSSQRTQPTFFVSVLTDIEADRHYCACLTFHETVSMTPKKPDDVESEEDGALVQHTLMFQPKSIALISRLDYFEHFRNCLGIIYTVYIESMNVEIETLVANILGSVYVPPPGGPQIYEQIKGGDITSIHNVLCLFCAAMTDSKVLFLSSSYSRLTDASTALLAILFPLKYSYVYIPVLPNALLEVLSTPTPFIMGVHSSNKSEIQELLDVIVADLDGGYISIPEHQNLPLLPDHIYNRVHQELTMVLSPDLQNADHAFPPPSQSQSIQQMLDKEIRAIFVRLFAELFMGYRSCLTIIRIHPEPVITFHKGLFLFERGLAGDDLLQKVLSGMSFNTFVQERGPPFRICDIFDEVSANIQETLLQENRKPDRMLHSIQEIAKHMYINENPNSQPYSQKIPKPCDGAYSRIHIPVFRGLDPVRVKEKINEGVAKANLKAQLQNMRQPKPQFVPHGPSPGNLTAKMNIINNNARRLEVLRTCVTNIFENKILDARKTFPAVLRSLKSRVVRNALTKELTLHASQNRAMLESQQFDLIVRLMNCALQEDACTEEHSVSTALLPLTGSFCRKLCTGVIQFAYTCVQDHPVWASMQFWQATFYSDVQKDIRSLYVPHDEHKENLDLDEAFTASPESSRKTTEGYVSLEKSALEIAAEQIRQWPNQPKSKKLEMISNEESTVYSQAIHYANRMVFMRVPLDISKGLKNMFSHEGESGSSNVSHSDSLEGESGFEEGDNTDPAGSVVRFISKFVDKVCSEGEVTPEHQKSLHQMIPGVVAMHIETLEAVNKESKRLPPIKKPKILKPSLLPGEELVLDGLRGYLIQDGREEGSGINLGGPQLLPAEGALFLTTYRVVFKGTPCDIQACEQVVIRSFPIASLIKEKKVSISSMPHIEQYLSEALQLRAATFQLMKIAFDEEVNQERIEMFRKMCNKYRYPQSIFHMFAFNGIVATATMLQTHKQKDKTATLRKLASKTFLRPASRKPGVKNKQLTRKQKYVLPVEPLVPRRATLPKPIDGTQVIVALTVCYMKMMMICMIDFPSGSTPSLNTPTFGRRRIISDYDERPAAIDESEIEIQTNTLKPPDQMTADKMMDRPYVQDYQRLGLGTPGAGSRQKTTEPFRISDINLKYAVCRSYPALIVVPSNMTDDSIRKLAKCHRQNRFPAICWRHPRTKALLLRCSGFHGKGVMGMMKSSVQNTSTGTSTETSRSVEQEKFFHAVVANTPVGSHHNTDSLVSLNSVLTPTSETSGSPPQGHESPRRVHHGPNAIYRAMTGIRGSGGKAGNTLKGFTKWGSLRISSSGQMNSGTLNTDVGARLAQKIGAGENGADSKDGGLIPIAARKAALYVFGEKSQMK</sequence>
<dbReference type="InterPro" id="IPR004182">
    <property type="entry name" value="GRAM"/>
</dbReference>
<dbReference type="InterPro" id="IPR001194">
    <property type="entry name" value="cDENN_dom"/>
</dbReference>
<comment type="similarity">
    <text evidence="1">Belongs to the protein-tyrosine phosphatase family. Non-receptor class myotubularin subfamily.</text>
</comment>
<protein>
    <submittedName>
        <fullName evidence="6">LOW QUALITY PROTEIN: myotubularin-related protein 13-like</fullName>
    </submittedName>
</protein>
<dbReference type="Pfam" id="PF06602">
    <property type="entry name" value="Myotub-related"/>
    <property type="match status" value="1"/>
</dbReference>
<dbReference type="CDD" id="cd13208">
    <property type="entry name" value="PH-GRAM_MTMR5_MTMR13"/>
    <property type="match status" value="1"/>
</dbReference>
<dbReference type="SMART" id="SM00801">
    <property type="entry name" value="dDENN"/>
    <property type="match status" value="1"/>
</dbReference>
<dbReference type="PROSITE" id="PS51339">
    <property type="entry name" value="PPASE_MYOTUBULARIN"/>
    <property type="match status" value="1"/>
</dbReference>
<feature type="region of interest" description="Disordered" evidence="2">
    <location>
        <begin position="1289"/>
        <end position="1310"/>
    </location>
</feature>
<evidence type="ECO:0000256" key="2">
    <source>
        <dbReference type="SAM" id="MobiDB-lite"/>
    </source>
</evidence>
<dbReference type="Pfam" id="PF02893">
    <property type="entry name" value="GRAM"/>
    <property type="match status" value="1"/>
</dbReference>
<dbReference type="InterPro" id="IPR043153">
    <property type="entry name" value="DENN_C"/>
</dbReference>
<name>A0ABM0M8D4_SACKO</name>
<feature type="domain" description="Myotubularin phosphatase" evidence="4">
    <location>
        <begin position="1138"/>
        <end position="1301"/>
    </location>
</feature>
<reference evidence="6" key="1">
    <citation type="submission" date="2025-08" db="UniProtKB">
        <authorList>
            <consortium name="RefSeq"/>
        </authorList>
    </citation>
    <scope>IDENTIFICATION</scope>
    <source>
        <tissue evidence="6">Testes</tissue>
    </source>
</reference>
<accession>A0ABM0M8D4</accession>
<evidence type="ECO:0000313" key="6">
    <source>
        <dbReference type="RefSeq" id="XP_006816275.1"/>
    </source>
</evidence>
<dbReference type="PANTHER" id="PTHR12296">
    <property type="entry name" value="DENN DOMAIN-CONTAINING PROTEIN 4"/>
    <property type="match status" value="1"/>
</dbReference>
<evidence type="ECO:0000313" key="5">
    <source>
        <dbReference type="Proteomes" id="UP000694865"/>
    </source>
</evidence>
<dbReference type="InterPro" id="IPR029021">
    <property type="entry name" value="Prot-tyrosine_phosphatase-like"/>
</dbReference>
<dbReference type="SMART" id="SM00568">
    <property type="entry name" value="GRAM"/>
    <property type="match status" value="1"/>
</dbReference>
<dbReference type="Gene3D" id="3.40.50.11500">
    <property type="match status" value="1"/>
</dbReference>
<dbReference type="RefSeq" id="XP_006816275.1">
    <property type="nucleotide sequence ID" value="XM_006816212.1"/>
</dbReference>
<dbReference type="PANTHER" id="PTHR12296:SF16">
    <property type="entry name" value="C-MYC PROMOTER-BINDING PROTEIN"/>
    <property type="match status" value="1"/>
</dbReference>
<dbReference type="Gene3D" id="3.30.450.200">
    <property type="match status" value="1"/>
</dbReference>
<dbReference type="SUPFAM" id="SSF50729">
    <property type="entry name" value="PH domain-like"/>
    <property type="match status" value="1"/>
</dbReference>
<dbReference type="InterPro" id="IPR022096">
    <property type="entry name" value="SBF1/SBF2"/>
</dbReference>
<feature type="compositionally biased region" description="Polar residues" evidence="2">
    <location>
        <begin position="1289"/>
        <end position="1299"/>
    </location>
</feature>
<evidence type="ECO:0000256" key="1">
    <source>
        <dbReference type="ARBA" id="ARBA00007471"/>
    </source>
</evidence>
<organism evidence="5 6">
    <name type="scientific">Saccoglossus kowalevskii</name>
    <name type="common">Acorn worm</name>
    <dbReference type="NCBI Taxonomy" id="10224"/>
    <lineage>
        <taxon>Eukaryota</taxon>
        <taxon>Metazoa</taxon>
        <taxon>Hemichordata</taxon>
        <taxon>Enteropneusta</taxon>
        <taxon>Harrimaniidae</taxon>
        <taxon>Saccoglossus</taxon>
    </lineage>
</organism>
<dbReference type="GeneID" id="102802858"/>
<feature type="non-terminal residue" evidence="6">
    <location>
        <position position="1402"/>
    </location>
</feature>
<dbReference type="Pfam" id="PF02141">
    <property type="entry name" value="DENN"/>
    <property type="match status" value="2"/>
</dbReference>
<dbReference type="InterPro" id="IPR037516">
    <property type="entry name" value="Tripartite_DENN"/>
</dbReference>
<feature type="compositionally biased region" description="Acidic residues" evidence="2">
    <location>
        <begin position="774"/>
        <end position="785"/>
    </location>
</feature>
<dbReference type="InterPro" id="IPR005113">
    <property type="entry name" value="uDENN_dom"/>
</dbReference>
<evidence type="ECO:0000259" key="4">
    <source>
        <dbReference type="PROSITE" id="PS51339"/>
    </source>
</evidence>
<dbReference type="Pfam" id="PF12335">
    <property type="entry name" value="SBF2"/>
    <property type="match status" value="1"/>
</dbReference>
<dbReference type="Pfam" id="PF03456">
    <property type="entry name" value="uDENN"/>
    <property type="match status" value="1"/>
</dbReference>
<dbReference type="SUPFAM" id="SSF52799">
    <property type="entry name" value="(Phosphotyrosine protein) phosphatases II"/>
    <property type="match status" value="1"/>
</dbReference>
<evidence type="ECO:0000259" key="3">
    <source>
        <dbReference type="PROSITE" id="PS50211"/>
    </source>
</evidence>
<dbReference type="SMART" id="SM00800">
    <property type="entry name" value="uDENN"/>
    <property type="match status" value="1"/>
</dbReference>
<keyword evidence="5" id="KW-1185">Reference proteome</keyword>
<dbReference type="Proteomes" id="UP000694865">
    <property type="component" value="Unplaced"/>
</dbReference>
<dbReference type="SMART" id="SM00799">
    <property type="entry name" value="DENN"/>
    <property type="match status" value="1"/>
</dbReference>
<proteinExistence type="inferred from homology"/>
<dbReference type="InterPro" id="IPR010569">
    <property type="entry name" value="Myotubularin-like_Pase_dom"/>
</dbReference>
<dbReference type="PROSITE" id="PS50211">
    <property type="entry name" value="DENN"/>
    <property type="match status" value="1"/>
</dbReference>